<sequence length="249" mass="26944">MVSLRLENVSAGYGTTRILEGITTPTLSGGEIVALLGPNAAGKSTLFRRILGHIKGEGQVRIEGQRSERPICHMPQDSGSAAALSVYEAVLLARMQGRGLKVAEDDLTAVEDTLRYLDIETLGARAISDLSGGQRQLVSAAQAIVQEPEILLLDEPTSALDLHRQLGLLRILRRLAEDRQMLIIVAMHDLGHALRYTDIAIVLDKGTLAASGATGDVLTADLLREIYRVEARIETCARGRRHILIDDVA</sequence>
<evidence type="ECO:0000256" key="4">
    <source>
        <dbReference type="ARBA" id="ARBA00022906"/>
    </source>
</evidence>
<keyword evidence="4" id="KW-0862">Zinc</keyword>
<dbReference type="PANTHER" id="PTHR42734:SF21">
    <property type="entry name" value="IRON ABC TRANSPORTER, ATP-BINDING PROTEIN"/>
    <property type="match status" value="1"/>
</dbReference>
<dbReference type="PROSITE" id="PS50893">
    <property type="entry name" value="ABC_TRANSPORTER_2"/>
    <property type="match status" value="1"/>
</dbReference>
<dbReference type="PANTHER" id="PTHR42734">
    <property type="entry name" value="METAL TRANSPORT SYSTEM ATP-BINDING PROTEIN TM_0124-RELATED"/>
    <property type="match status" value="1"/>
</dbReference>
<keyword evidence="1" id="KW-0813">Transport</keyword>
<dbReference type="RefSeq" id="WP_149892105.1">
    <property type="nucleotide sequence ID" value="NZ_JBHUFA010000001.1"/>
</dbReference>
<dbReference type="InterPro" id="IPR050153">
    <property type="entry name" value="Metal_Ion_Import_ABC"/>
</dbReference>
<organism evidence="7 8">
    <name type="scientific">Roseibium aestuarii</name>
    <dbReference type="NCBI Taxonomy" id="2600299"/>
    <lineage>
        <taxon>Bacteria</taxon>
        <taxon>Pseudomonadati</taxon>
        <taxon>Pseudomonadota</taxon>
        <taxon>Alphaproteobacteria</taxon>
        <taxon>Hyphomicrobiales</taxon>
        <taxon>Stappiaceae</taxon>
        <taxon>Roseibium</taxon>
    </lineage>
</organism>
<dbReference type="SUPFAM" id="SSF52540">
    <property type="entry name" value="P-loop containing nucleoside triphosphate hydrolases"/>
    <property type="match status" value="1"/>
</dbReference>
<protein>
    <submittedName>
        <fullName evidence="7">ABC transporter ATP-binding protein</fullName>
    </submittedName>
</protein>
<feature type="domain" description="ABC transporter" evidence="6">
    <location>
        <begin position="4"/>
        <end position="230"/>
    </location>
</feature>
<dbReference type="InterPro" id="IPR027417">
    <property type="entry name" value="P-loop_NTPase"/>
</dbReference>
<evidence type="ECO:0000259" key="6">
    <source>
        <dbReference type="PROSITE" id="PS50893"/>
    </source>
</evidence>
<dbReference type="EMBL" id="JBHUFA010000001">
    <property type="protein sequence ID" value="MFD1693995.1"/>
    <property type="molecule type" value="Genomic_DNA"/>
</dbReference>
<evidence type="ECO:0000313" key="7">
    <source>
        <dbReference type="EMBL" id="MFD1693995.1"/>
    </source>
</evidence>
<gene>
    <name evidence="7" type="ORF">ACFSC7_00560</name>
</gene>
<reference evidence="8" key="1">
    <citation type="journal article" date="2019" name="Int. J. Syst. Evol. Microbiol.">
        <title>The Global Catalogue of Microorganisms (GCM) 10K type strain sequencing project: providing services to taxonomists for standard genome sequencing and annotation.</title>
        <authorList>
            <consortium name="The Broad Institute Genomics Platform"/>
            <consortium name="The Broad Institute Genome Sequencing Center for Infectious Disease"/>
            <person name="Wu L."/>
            <person name="Ma J."/>
        </authorList>
    </citation>
    <scope>NUCLEOTIDE SEQUENCE [LARGE SCALE GENOMIC DNA]</scope>
    <source>
        <strain evidence="8">JCM 3369</strain>
    </source>
</reference>
<dbReference type="InterPro" id="IPR003439">
    <property type="entry name" value="ABC_transporter-like_ATP-bd"/>
</dbReference>
<keyword evidence="5" id="KW-0406">Ion transport</keyword>
<keyword evidence="4" id="KW-0864">Zinc transport</keyword>
<proteinExistence type="predicted"/>
<dbReference type="Pfam" id="PF00005">
    <property type="entry name" value="ABC_tran"/>
    <property type="match status" value="1"/>
</dbReference>
<accession>A0ABW4JU35</accession>
<evidence type="ECO:0000256" key="2">
    <source>
        <dbReference type="ARBA" id="ARBA00022741"/>
    </source>
</evidence>
<name>A0ABW4JU35_9HYPH</name>
<comment type="caution">
    <text evidence="7">The sequence shown here is derived from an EMBL/GenBank/DDBJ whole genome shotgun (WGS) entry which is preliminary data.</text>
</comment>
<evidence type="ECO:0000313" key="8">
    <source>
        <dbReference type="Proteomes" id="UP001597327"/>
    </source>
</evidence>
<evidence type="ECO:0000256" key="1">
    <source>
        <dbReference type="ARBA" id="ARBA00022448"/>
    </source>
</evidence>
<dbReference type="Gene3D" id="3.40.50.300">
    <property type="entry name" value="P-loop containing nucleotide triphosphate hydrolases"/>
    <property type="match status" value="1"/>
</dbReference>
<dbReference type="InterPro" id="IPR003593">
    <property type="entry name" value="AAA+_ATPase"/>
</dbReference>
<evidence type="ECO:0000256" key="5">
    <source>
        <dbReference type="ARBA" id="ARBA00023065"/>
    </source>
</evidence>
<evidence type="ECO:0000256" key="3">
    <source>
        <dbReference type="ARBA" id="ARBA00022840"/>
    </source>
</evidence>
<dbReference type="SMART" id="SM00382">
    <property type="entry name" value="AAA"/>
    <property type="match status" value="1"/>
</dbReference>
<keyword evidence="8" id="KW-1185">Reference proteome</keyword>
<dbReference type="Proteomes" id="UP001597327">
    <property type="component" value="Unassembled WGS sequence"/>
</dbReference>
<keyword evidence="2" id="KW-0547">Nucleotide-binding</keyword>
<dbReference type="GO" id="GO:0005524">
    <property type="term" value="F:ATP binding"/>
    <property type="evidence" value="ECO:0007669"/>
    <property type="project" value="UniProtKB-KW"/>
</dbReference>
<keyword evidence="3 7" id="KW-0067">ATP-binding</keyword>